<dbReference type="InterPro" id="IPR036890">
    <property type="entry name" value="HATPase_C_sf"/>
</dbReference>
<evidence type="ECO:0000313" key="4">
    <source>
        <dbReference type="EMBL" id="MFC0686279.1"/>
    </source>
</evidence>
<dbReference type="InterPro" id="IPR050482">
    <property type="entry name" value="Sensor_HK_TwoCompSys"/>
</dbReference>
<evidence type="ECO:0000313" key="5">
    <source>
        <dbReference type="Proteomes" id="UP001589858"/>
    </source>
</evidence>
<gene>
    <name evidence="4" type="ORF">ACFFF8_16950</name>
</gene>
<evidence type="ECO:0000256" key="3">
    <source>
        <dbReference type="ARBA" id="ARBA00023012"/>
    </source>
</evidence>
<evidence type="ECO:0000256" key="2">
    <source>
        <dbReference type="ARBA" id="ARBA00022777"/>
    </source>
</evidence>
<dbReference type="SUPFAM" id="SSF55874">
    <property type="entry name" value="ATPase domain of HSP90 chaperone/DNA topoisomerase II/histidine kinase"/>
    <property type="match status" value="1"/>
</dbReference>
<organism evidence="4 5">
    <name type="scientific">Novosphingobium clariflavum</name>
    <dbReference type="NCBI Taxonomy" id="2029884"/>
    <lineage>
        <taxon>Bacteria</taxon>
        <taxon>Pseudomonadati</taxon>
        <taxon>Pseudomonadota</taxon>
        <taxon>Alphaproteobacteria</taxon>
        <taxon>Sphingomonadales</taxon>
        <taxon>Sphingomonadaceae</taxon>
        <taxon>Novosphingobium</taxon>
    </lineage>
</organism>
<dbReference type="CDD" id="cd16917">
    <property type="entry name" value="HATPase_UhpB-NarQ-NarX-like"/>
    <property type="match status" value="1"/>
</dbReference>
<keyword evidence="1" id="KW-0808">Transferase</keyword>
<keyword evidence="2 4" id="KW-0418">Kinase</keyword>
<comment type="caution">
    <text evidence="4">The sequence shown here is derived from an EMBL/GenBank/DDBJ whole genome shotgun (WGS) entry which is preliminary data.</text>
</comment>
<reference evidence="4 5" key="1">
    <citation type="submission" date="2024-09" db="EMBL/GenBank/DDBJ databases">
        <authorList>
            <person name="Sun Q."/>
            <person name="Mori K."/>
        </authorList>
    </citation>
    <scope>NUCLEOTIDE SEQUENCE [LARGE SCALE GENOMIC DNA]</scope>
    <source>
        <strain evidence="4 5">CICC 11035S</strain>
    </source>
</reference>
<dbReference type="Proteomes" id="UP001589858">
    <property type="component" value="Unassembled WGS sequence"/>
</dbReference>
<proteinExistence type="predicted"/>
<accession>A0ABV6SAM5</accession>
<sequence>MSARTGIHISFSASGIASDIAAETELSLFRVAQAALMNIFKHSDATRACVRLKRGKKWTTLRIRDFPAHCSPPPKHRASGVGVPGMQARMEAVGGKVFVRTMPFGTAVTAVAQRTLSH</sequence>
<name>A0ABV6SAM5_9SPHN</name>
<dbReference type="PANTHER" id="PTHR24421">
    <property type="entry name" value="NITRATE/NITRITE SENSOR PROTEIN NARX-RELATED"/>
    <property type="match status" value="1"/>
</dbReference>
<evidence type="ECO:0000256" key="1">
    <source>
        <dbReference type="ARBA" id="ARBA00022679"/>
    </source>
</evidence>
<keyword evidence="5" id="KW-1185">Reference proteome</keyword>
<keyword evidence="3" id="KW-0902">Two-component regulatory system</keyword>
<dbReference type="RefSeq" id="WP_267218985.1">
    <property type="nucleotide sequence ID" value="NZ_JAPCWC010000002.1"/>
</dbReference>
<dbReference type="EMBL" id="JBHLTM010000061">
    <property type="protein sequence ID" value="MFC0686279.1"/>
    <property type="molecule type" value="Genomic_DNA"/>
</dbReference>
<protein>
    <submittedName>
        <fullName evidence="4">Sensor histidine kinase</fullName>
    </submittedName>
</protein>
<dbReference type="GO" id="GO:0016301">
    <property type="term" value="F:kinase activity"/>
    <property type="evidence" value="ECO:0007669"/>
    <property type="project" value="UniProtKB-KW"/>
</dbReference>
<dbReference type="Gene3D" id="3.30.565.10">
    <property type="entry name" value="Histidine kinase-like ATPase, C-terminal domain"/>
    <property type="match status" value="1"/>
</dbReference>